<proteinExistence type="predicted"/>
<dbReference type="Proteomes" id="UP000031192">
    <property type="component" value="Unassembled WGS sequence"/>
</dbReference>
<gene>
    <name evidence="2" type="ORF">MGU_11480</name>
</gene>
<dbReference type="EMBL" id="AZNH01000197">
    <property type="protein sequence ID" value="KID81139.1"/>
    <property type="molecule type" value="Genomic_DNA"/>
</dbReference>
<dbReference type="AlphaFoldDB" id="A0A0B4HNY5"/>
<accession>A0A0B4HNY5</accession>
<organism evidence="2 3">
    <name type="scientific">Metarhizium guizhouense (strain ARSEF 977)</name>
    <dbReference type="NCBI Taxonomy" id="1276136"/>
    <lineage>
        <taxon>Eukaryota</taxon>
        <taxon>Fungi</taxon>
        <taxon>Dikarya</taxon>
        <taxon>Ascomycota</taxon>
        <taxon>Pezizomycotina</taxon>
        <taxon>Sordariomycetes</taxon>
        <taxon>Hypocreomycetidae</taxon>
        <taxon>Hypocreales</taxon>
        <taxon>Clavicipitaceae</taxon>
        <taxon>Metarhizium</taxon>
    </lineage>
</organism>
<comment type="caution">
    <text evidence="2">The sequence shown here is derived from an EMBL/GenBank/DDBJ whole genome shotgun (WGS) entry which is preliminary data.</text>
</comment>
<reference evidence="2 3" key="1">
    <citation type="journal article" date="2014" name="Proc. Natl. Acad. Sci. U.S.A.">
        <title>Trajectory and genomic determinants of fungal-pathogen speciation and host adaptation.</title>
        <authorList>
            <person name="Hu X."/>
            <person name="Xiao G."/>
            <person name="Zheng P."/>
            <person name="Shang Y."/>
            <person name="Su Y."/>
            <person name="Zhang X."/>
            <person name="Liu X."/>
            <person name="Zhan S."/>
            <person name="St Leger R.J."/>
            <person name="Wang C."/>
        </authorList>
    </citation>
    <scope>NUCLEOTIDE SEQUENCE [LARGE SCALE GENOMIC DNA]</scope>
    <source>
        <strain evidence="2 3">ARSEF 977</strain>
    </source>
</reference>
<protein>
    <submittedName>
        <fullName evidence="2">Retrotransposon nucleocapsid protein</fullName>
    </submittedName>
</protein>
<name>A0A0B4HNY5_METGA</name>
<feature type="region of interest" description="Disordered" evidence="1">
    <location>
        <begin position="1"/>
        <end position="35"/>
    </location>
</feature>
<evidence type="ECO:0000313" key="2">
    <source>
        <dbReference type="EMBL" id="KID81139.1"/>
    </source>
</evidence>
<dbReference type="HOGENOM" id="CLU_068715_0_0_1"/>
<feature type="region of interest" description="Disordered" evidence="1">
    <location>
        <begin position="194"/>
        <end position="227"/>
    </location>
</feature>
<sequence length="289" mass="32137">MGQTEAYKAIAAAGGSRRQRSAEHPKPDPFSGDNPKGLPEFLQKLELKLHMNRDWWADETERMGFVISCLSGDAHAQVSYNVSHGVAQFANVDAIITTLKTIYGDIDSTSTAQKEIYDMKQGQKSLASFLPKWIAVAKLTEFEDKSLISHLKRALHPDIIWRLVVLKDTPTTLAEFIELVRQCDSECRQLDPDYYKRKPGKSNTPPGRAPAIPGPEAPATTNGGDAMDLNAASWEAKDVASGRRPRTLEEKQARKAYCIAHGLCNWCNSPDHKPHSCPTAPWNNQEKKE</sequence>
<evidence type="ECO:0000313" key="3">
    <source>
        <dbReference type="Proteomes" id="UP000031192"/>
    </source>
</evidence>
<evidence type="ECO:0000256" key="1">
    <source>
        <dbReference type="SAM" id="MobiDB-lite"/>
    </source>
</evidence>
<keyword evidence="3" id="KW-1185">Reference proteome</keyword>